<sequence length="123" mass="14210">YIEENAYELDLPRHMRRSHVVNVSLLYPFVGDHVPPITLPIPLPQQHEFDRIDTVLEKSTNETPKRGRREKIILSELLKAGELEVSAAEDYLKMKNKEMGNAYMRDATIEATCEMKRKTSIEA</sequence>
<evidence type="ECO:0000313" key="1">
    <source>
        <dbReference type="EMBL" id="KAF6152574.1"/>
    </source>
</evidence>
<dbReference type="AlphaFoldDB" id="A0A7J7MCS8"/>
<organism evidence="1 2">
    <name type="scientific">Kingdonia uniflora</name>
    <dbReference type="NCBI Taxonomy" id="39325"/>
    <lineage>
        <taxon>Eukaryota</taxon>
        <taxon>Viridiplantae</taxon>
        <taxon>Streptophyta</taxon>
        <taxon>Embryophyta</taxon>
        <taxon>Tracheophyta</taxon>
        <taxon>Spermatophyta</taxon>
        <taxon>Magnoliopsida</taxon>
        <taxon>Ranunculales</taxon>
        <taxon>Circaeasteraceae</taxon>
        <taxon>Kingdonia</taxon>
    </lineage>
</organism>
<evidence type="ECO:0000313" key="2">
    <source>
        <dbReference type="Proteomes" id="UP000541444"/>
    </source>
</evidence>
<dbReference type="Proteomes" id="UP000541444">
    <property type="component" value="Unassembled WGS sequence"/>
</dbReference>
<comment type="caution">
    <text evidence="1">The sequence shown here is derived from an EMBL/GenBank/DDBJ whole genome shotgun (WGS) entry which is preliminary data.</text>
</comment>
<protein>
    <submittedName>
        <fullName evidence="1">Uncharacterized protein</fullName>
    </submittedName>
</protein>
<dbReference type="EMBL" id="JACGCM010001620">
    <property type="protein sequence ID" value="KAF6152574.1"/>
    <property type="molecule type" value="Genomic_DNA"/>
</dbReference>
<name>A0A7J7MCS8_9MAGN</name>
<proteinExistence type="predicted"/>
<feature type="non-terminal residue" evidence="1">
    <location>
        <position position="1"/>
    </location>
</feature>
<accession>A0A7J7MCS8</accession>
<keyword evidence="2" id="KW-1185">Reference proteome</keyword>
<reference evidence="1 2" key="1">
    <citation type="journal article" date="2020" name="IScience">
        <title>Genome Sequencing of the Endangered Kingdonia uniflora (Circaeasteraceae, Ranunculales) Reveals Potential Mechanisms of Evolutionary Specialization.</title>
        <authorList>
            <person name="Sun Y."/>
            <person name="Deng T."/>
            <person name="Zhang A."/>
            <person name="Moore M.J."/>
            <person name="Landis J.B."/>
            <person name="Lin N."/>
            <person name="Zhang H."/>
            <person name="Zhang X."/>
            <person name="Huang J."/>
            <person name="Zhang X."/>
            <person name="Sun H."/>
            <person name="Wang H."/>
        </authorList>
    </citation>
    <scope>NUCLEOTIDE SEQUENCE [LARGE SCALE GENOMIC DNA]</scope>
    <source>
        <strain evidence="1">TB1705</strain>
        <tissue evidence="1">Leaf</tissue>
    </source>
</reference>
<gene>
    <name evidence="1" type="ORF">GIB67_013021</name>
</gene>